<evidence type="ECO:0000256" key="5">
    <source>
        <dbReference type="ARBA" id="ARBA00022695"/>
    </source>
</evidence>
<evidence type="ECO:0000256" key="4">
    <source>
        <dbReference type="ARBA" id="ARBA00022679"/>
    </source>
</evidence>
<dbReference type="InterPro" id="IPR005907">
    <property type="entry name" value="G1P_thy_trans_s"/>
</dbReference>
<comment type="cofactor">
    <cofactor evidence="1">
        <name>Mg(2+)</name>
        <dbReference type="ChEBI" id="CHEBI:18420"/>
    </cofactor>
</comment>
<dbReference type="GO" id="GO:0046872">
    <property type="term" value="F:metal ion binding"/>
    <property type="evidence" value="ECO:0007669"/>
    <property type="project" value="UniProtKB-KW"/>
</dbReference>
<evidence type="ECO:0000256" key="2">
    <source>
        <dbReference type="ARBA" id="ARBA00010480"/>
    </source>
</evidence>
<name>A0A120CXH9_HYPSL</name>
<evidence type="ECO:0000313" key="10">
    <source>
        <dbReference type="EMBL" id="KWT71005.1"/>
    </source>
</evidence>
<keyword evidence="4 10" id="KW-0808">Transferase</keyword>
<evidence type="ECO:0000259" key="9">
    <source>
        <dbReference type="Pfam" id="PF00483"/>
    </source>
</evidence>
<keyword evidence="11" id="KW-1185">Reference proteome</keyword>
<dbReference type="PANTHER" id="PTHR43532:SF1">
    <property type="entry name" value="GLUCOSE-1-PHOSPHATE THYMIDYLYLTRANSFERASE 1"/>
    <property type="match status" value="1"/>
</dbReference>
<comment type="caution">
    <text evidence="10">The sequence shown here is derived from an EMBL/GenBank/DDBJ whole genome shotgun (WGS) entry which is preliminary data.</text>
</comment>
<accession>A0A120CXH9</accession>
<dbReference type="SUPFAM" id="SSF53448">
    <property type="entry name" value="Nucleotide-diphospho-sugar transferases"/>
    <property type="match status" value="1"/>
</dbReference>
<protein>
    <recommendedName>
        <fullName evidence="3">glucose-1-phosphate thymidylyltransferase</fullName>
        <ecNumber evidence="3">2.7.7.24</ecNumber>
    </recommendedName>
</protein>
<dbReference type="Pfam" id="PF00483">
    <property type="entry name" value="NTP_transferase"/>
    <property type="match status" value="1"/>
</dbReference>
<evidence type="ECO:0000256" key="6">
    <source>
        <dbReference type="ARBA" id="ARBA00022723"/>
    </source>
</evidence>
<gene>
    <name evidence="10" type="ORF">APY04_0667</name>
</gene>
<dbReference type="RefSeq" id="WP_068459622.1">
    <property type="nucleotide sequence ID" value="NZ_LMTR01000027.1"/>
</dbReference>
<dbReference type="AlphaFoldDB" id="A0A120CXH9"/>
<dbReference type="Proteomes" id="UP000059074">
    <property type="component" value="Unassembled WGS sequence"/>
</dbReference>
<dbReference type="EC" id="2.7.7.24" evidence="3"/>
<comment type="similarity">
    <text evidence="2">Belongs to the glucose-1-phosphate thymidylyltransferase family.</text>
</comment>
<dbReference type="Gene3D" id="3.90.550.10">
    <property type="entry name" value="Spore Coat Polysaccharide Biosynthesis Protein SpsA, Chain A"/>
    <property type="match status" value="1"/>
</dbReference>
<dbReference type="GO" id="GO:0008879">
    <property type="term" value="F:glucose-1-phosphate thymidylyltransferase activity"/>
    <property type="evidence" value="ECO:0007669"/>
    <property type="project" value="UniProtKB-EC"/>
</dbReference>
<sequence>MRGILLAGGRGTRLLPATGVISKQLLPIYDTPMIFHPLALLMEAGVREFMLISTPESLDAFQRLLGDGSQFGISIRFAPQAEPRGIAEALIIADEFTRGEPSTLVLGDNLFLGGATAKLMRKAFDRPSGATVFATPVQNPEAFGIVSLRDDGTATSIEEKPKHSRSNYAVTGLYVYDGAAAAIARAVQPSARGEIEITDVNRDYLNRDALRVELIPDSDTWFDTGTPDSLLEAAQLVQQIERQGARKPGCLEEIAFDAGWIGLDGLQAAANRWAGSNYARHLHALAQRASEIRAAV</sequence>
<dbReference type="InterPro" id="IPR029044">
    <property type="entry name" value="Nucleotide-diphossugar_trans"/>
</dbReference>
<proteinExistence type="inferred from homology"/>
<organism evidence="10 11">
    <name type="scientific">Hyphomicrobium sulfonivorans</name>
    <dbReference type="NCBI Taxonomy" id="121290"/>
    <lineage>
        <taxon>Bacteria</taxon>
        <taxon>Pseudomonadati</taxon>
        <taxon>Pseudomonadota</taxon>
        <taxon>Alphaproteobacteria</taxon>
        <taxon>Hyphomicrobiales</taxon>
        <taxon>Hyphomicrobiaceae</taxon>
        <taxon>Hyphomicrobium</taxon>
    </lineage>
</organism>
<keyword evidence="7" id="KW-0460">Magnesium</keyword>
<reference evidence="10 11" key="1">
    <citation type="submission" date="2015-10" db="EMBL/GenBank/DDBJ databases">
        <title>Transcriptomic analysis of a linuron degrading triple-species bacterial consortium.</title>
        <authorList>
            <person name="Albers P."/>
        </authorList>
    </citation>
    <scope>NUCLEOTIDE SEQUENCE [LARGE SCALE GENOMIC DNA]</scope>
    <source>
        <strain evidence="10 11">WDL6</strain>
    </source>
</reference>
<keyword evidence="6" id="KW-0479">Metal-binding</keyword>
<dbReference type="EMBL" id="LMTR01000027">
    <property type="protein sequence ID" value="KWT71005.1"/>
    <property type="molecule type" value="Genomic_DNA"/>
</dbReference>
<evidence type="ECO:0000256" key="8">
    <source>
        <dbReference type="ARBA" id="ARBA00049336"/>
    </source>
</evidence>
<feature type="domain" description="Nucleotidyl transferase" evidence="9">
    <location>
        <begin position="3"/>
        <end position="238"/>
    </location>
</feature>
<dbReference type="PATRIC" id="fig|121290.4.peg.1139"/>
<dbReference type="InterPro" id="IPR005835">
    <property type="entry name" value="NTP_transferase_dom"/>
</dbReference>
<dbReference type="STRING" id="121290.APY04_0667"/>
<evidence type="ECO:0000256" key="7">
    <source>
        <dbReference type="ARBA" id="ARBA00022842"/>
    </source>
</evidence>
<dbReference type="OrthoDB" id="9803871at2"/>
<evidence type="ECO:0000256" key="1">
    <source>
        <dbReference type="ARBA" id="ARBA00001946"/>
    </source>
</evidence>
<evidence type="ECO:0000313" key="11">
    <source>
        <dbReference type="Proteomes" id="UP000059074"/>
    </source>
</evidence>
<dbReference type="PANTHER" id="PTHR43532">
    <property type="entry name" value="GLUCOSE-1-PHOSPHATE THYMIDYLYLTRANSFERASE"/>
    <property type="match status" value="1"/>
</dbReference>
<comment type="catalytic activity">
    <reaction evidence="8">
        <text>dTTP + alpha-D-glucose 1-phosphate + H(+) = dTDP-alpha-D-glucose + diphosphate</text>
        <dbReference type="Rhea" id="RHEA:15225"/>
        <dbReference type="ChEBI" id="CHEBI:15378"/>
        <dbReference type="ChEBI" id="CHEBI:33019"/>
        <dbReference type="ChEBI" id="CHEBI:37568"/>
        <dbReference type="ChEBI" id="CHEBI:57477"/>
        <dbReference type="ChEBI" id="CHEBI:58601"/>
        <dbReference type="EC" id="2.7.7.24"/>
    </reaction>
</comment>
<evidence type="ECO:0000256" key="3">
    <source>
        <dbReference type="ARBA" id="ARBA00012461"/>
    </source>
</evidence>
<keyword evidence="5 10" id="KW-0548">Nucleotidyltransferase</keyword>